<dbReference type="Pfam" id="PF00732">
    <property type="entry name" value="GMC_oxred_N"/>
    <property type="match status" value="1"/>
</dbReference>
<accession>A0A9P6WB79</accession>
<dbReference type="InterPro" id="IPR007867">
    <property type="entry name" value="GMC_OxRtase_C"/>
</dbReference>
<feature type="region of interest" description="Disordered" evidence="6">
    <location>
        <begin position="659"/>
        <end position="698"/>
    </location>
</feature>
<feature type="domain" description="Glucose-methanol-choline oxidoreductase N-terminal" evidence="8">
    <location>
        <begin position="61"/>
        <end position="373"/>
    </location>
</feature>
<dbReference type="PANTHER" id="PTHR11552:SF218">
    <property type="entry name" value="GLUCOSE-METHANOL-CHOLINE OXIDOREDUCTASE N-TERMINAL DOMAIN-CONTAINING PROTEIN"/>
    <property type="match status" value="1"/>
</dbReference>
<dbReference type="EMBL" id="PUHQ01000001">
    <property type="protein sequence ID" value="KAG0667483.1"/>
    <property type="molecule type" value="Genomic_DNA"/>
</dbReference>
<dbReference type="AlphaFoldDB" id="A0A9P6WB79"/>
<dbReference type="Gene3D" id="3.30.560.10">
    <property type="entry name" value="Glucose Oxidase, domain 3"/>
    <property type="match status" value="1"/>
</dbReference>
<comment type="similarity">
    <text evidence="2">Belongs to the GMC oxidoreductase family.</text>
</comment>
<organism evidence="10 11">
    <name type="scientific">Rhodotorula mucilaginosa</name>
    <name type="common">Yeast</name>
    <name type="synonym">Rhodotorula rubra</name>
    <dbReference type="NCBI Taxonomy" id="5537"/>
    <lineage>
        <taxon>Eukaryota</taxon>
        <taxon>Fungi</taxon>
        <taxon>Dikarya</taxon>
        <taxon>Basidiomycota</taxon>
        <taxon>Pucciniomycotina</taxon>
        <taxon>Microbotryomycetes</taxon>
        <taxon>Sporidiobolales</taxon>
        <taxon>Sporidiobolaceae</taxon>
        <taxon>Rhodotorula</taxon>
    </lineage>
</organism>
<evidence type="ECO:0008006" key="12">
    <source>
        <dbReference type="Google" id="ProtNLM"/>
    </source>
</evidence>
<evidence type="ECO:0000259" key="8">
    <source>
        <dbReference type="Pfam" id="PF00732"/>
    </source>
</evidence>
<feature type="chain" id="PRO_5040195735" description="GMC oxidoreductase" evidence="7">
    <location>
        <begin position="21"/>
        <end position="731"/>
    </location>
</feature>
<dbReference type="Pfam" id="PF05199">
    <property type="entry name" value="GMC_oxred_C"/>
    <property type="match status" value="1"/>
</dbReference>
<name>A0A9P6WB79_RHOMI</name>
<dbReference type="Proteomes" id="UP000777482">
    <property type="component" value="Unassembled WGS sequence"/>
</dbReference>
<keyword evidence="4" id="KW-0274">FAD</keyword>
<evidence type="ECO:0000256" key="3">
    <source>
        <dbReference type="ARBA" id="ARBA00022630"/>
    </source>
</evidence>
<sequence>MPSAWSIGTAVALAASLAAASPAAPPSSDVATQRFARQPIDWKLKQRSSITNANALAGQTFDYVIVGGGTAGLVMASRLSENSSVTVAVIEAGTTGDEVEDKILPPAIAYFGGIANQDSTYDWQYSTTGQAQLDNRSIFWPRGKVLGGSSAVNGLYMIRQSEIEQDSWAEMVDDHANWGWAPVYASTKKSEKFTPPSQYHIDEASMVIDESLHGTDGPIHYSYPGIFYNSTYEWIPTLANLGVGTRDPYGGDSWDAFIATSAINPTNWTRSYSKTGYLDPIDYRTNLIVLTGFQATQITFDGNKATGVEFAAAAAGQTYTVTASKEVILSAGVIGTPQLLQVSGVGPSELLTPLGIDVVADLPGVGMHLTDHLSGAITLNTSFPFSGDPMETNTTYAAEQLALWKEGDPNSLYTSPNDAVVYVNLTTLLGSESAAQQFMDDLAANKSEQVQAYSSNAQIQAGYNATYTAELRDVYPSAVGQAEILLSNTGTYGGYPGAVTVQIQAAIQHPLSRGSVKINSTSTFDKPLIDPGYLTHPGDIVILREAFKYARKVSQTAPFADYVYNELAPGSAVQTDAEWEAWLRGVVSTEYHPAGTASMLPESQGGVIDNAMRVYGVSNLRVVDSSMVPLSLSAHMTAPLYGYAERAYEIMQSTPAAVGGSVATSNNNNSTPSSASSSASSPSSTSASNGSATAANNAAQQTGTSGALAVAPKTALASLAMSAIAAMLILA</sequence>
<evidence type="ECO:0000256" key="5">
    <source>
        <dbReference type="ARBA" id="ARBA00023002"/>
    </source>
</evidence>
<evidence type="ECO:0000256" key="7">
    <source>
        <dbReference type="SAM" id="SignalP"/>
    </source>
</evidence>
<comment type="caution">
    <text evidence="10">The sequence shown here is derived from an EMBL/GenBank/DDBJ whole genome shotgun (WGS) entry which is preliminary data.</text>
</comment>
<dbReference type="InterPro" id="IPR027424">
    <property type="entry name" value="Glucose_Oxidase_domain_2"/>
</dbReference>
<dbReference type="Gene3D" id="4.10.450.10">
    <property type="entry name" value="Glucose Oxidase, domain 2"/>
    <property type="match status" value="1"/>
</dbReference>
<comment type="cofactor">
    <cofactor evidence="1">
        <name>FAD</name>
        <dbReference type="ChEBI" id="CHEBI:57692"/>
    </cofactor>
</comment>
<dbReference type="InterPro" id="IPR012132">
    <property type="entry name" value="GMC_OxRdtase"/>
</dbReference>
<dbReference type="InterPro" id="IPR036188">
    <property type="entry name" value="FAD/NAD-bd_sf"/>
</dbReference>
<dbReference type="Gene3D" id="3.50.50.60">
    <property type="entry name" value="FAD/NAD(P)-binding domain"/>
    <property type="match status" value="1"/>
</dbReference>
<protein>
    <recommendedName>
        <fullName evidence="12">GMC oxidoreductase</fullName>
    </recommendedName>
</protein>
<evidence type="ECO:0000256" key="1">
    <source>
        <dbReference type="ARBA" id="ARBA00001974"/>
    </source>
</evidence>
<evidence type="ECO:0000313" key="10">
    <source>
        <dbReference type="EMBL" id="KAG0667483.1"/>
    </source>
</evidence>
<evidence type="ECO:0000256" key="6">
    <source>
        <dbReference type="SAM" id="MobiDB-lite"/>
    </source>
</evidence>
<evidence type="ECO:0000259" key="9">
    <source>
        <dbReference type="Pfam" id="PF05199"/>
    </source>
</evidence>
<dbReference type="InterPro" id="IPR000172">
    <property type="entry name" value="GMC_OxRdtase_N"/>
</dbReference>
<feature type="compositionally biased region" description="Low complexity" evidence="6">
    <location>
        <begin position="663"/>
        <end position="698"/>
    </location>
</feature>
<keyword evidence="5" id="KW-0560">Oxidoreductase</keyword>
<evidence type="ECO:0000313" key="11">
    <source>
        <dbReference type="Proteomes" id="UP000777482"/>
    </source>
</evidence>
<dbReference type="GO" id="GO:0016614">
    <property type="term" value="F:oxidoreductase activity, acting on CH-OH group of donors"/>
    <property type="evidence" value="ECO:0007669"/>
    <property type="project" value="InterPro"/>
</dbReference>
<keyword evidence="11" id="KW-1185">Reference proteome</keyword>
<reference evidence="10 11" key="1">
    <citation type="submission" date="2020-11" db="EMBL/GenBank/DDBJ databases">
        <title>Kefir isolates.</title>
        <authorList>
            <person name="Marcisauskas S."/>
            <person name="Kim Y."/>
            <person name="Blasche S."/>
        </authorList>
    </citation>
    <scope>NUCLEOTIDE SEQUENCE [LARGE SCALE GENOMIC DNA]</scope>
    <source>
        <strain evidence="10 11">KR</strain>
    </source>
</reference>
<evidence type="ECO:0000256" key="2">
    <source>
        <dbReference type="ARBA" id="ARBA00010790"/>
    </source>
</evidence>
<evidence type="ECO:0000256" key="4">
    <source>
        <dbReference type="ARBA" id="ARBA00022827"/>
    </source>
</evidence>
<dbReference type="SUPFAM" id="SSF51905">
    <property type="entry name" value="FAD/NAD(P)-binding domain"/>
    <property type="match status" value="1"/>
</dbReference>
<gene>
    <name evidence="10" type="ORF">C6P46_000014</name>
</gene>
<dbReference type="PANTHER" id="PTHR11552">
    <property type="entry name" value="GLUCOSE-METHANOL-CHOLINE GMC OXIDOREDUCTASE"/>
    <property type="match status" value="1"/>
</dbReference>
<keyword evidence="3" id="KW-0285">Flavoprotein</keyword>
<dbReference type="GO" id="GO:0050660">
    <property type="term" value="F:flavin adenine dinucleotide binding"/>
    <property type="evidence" value="ECO:0007669"/>
    <property type="project" value="InterPro"/>
</dbReference>
<feature type="domain" description="Glucose-methanol-choline oxidoreductase C-terminal" evidence="9">
    <location>
        <begin position="510"/>
        <end position="644"/>
    </location>
</feature>
<dbReference type="OrthoDB" id="269227at2759"/>
<proteinExistence type="inferred from homology"/>
<keyword evidence="7" id="KW-0732">Signal</keyword>
<dbReference type="SUPFAM" id="SSF54373">
    <property type="entry name" value="FAD-linked reductases, C-terminal domain"/>
    <property type="match status" value="1"/>
</dbReference>
<feature type="signal peptide" evidence="7">
    <location>
        <begin position="1"/>
        <end position="20"/>
    </location>
</feature>